<dbReference type="Gene3D" id="3.30.560.10">
    <property type="entry name" value="Glucose Oxidase, domain 3"/>
    <property type="match status" value="1"/>
</dbReference>
<evidence type="ECO:0000256" key="1">
    <source>
        <dbReference type="ARBA" id="ARBA00001974"/>
    </source>
</evidence>
<proteinExistence type="inferred from homology"/>
<dbReference type="SUPFAM" id="SSF54373">
    <property type="entry name" value="FAD-linked reductases, C-terminal domain"/>
    <property type="match status" value="1"/>
</dbReference>
<dbReference type="Pfam" id="PF05199">
    <property type="entry name" value="GMC_oxred_C"/>
    <property type="match status" value="1"/>
</dbReference>
<name>A0A7L9WNZ3_9RHOB</name>
<dbReference type="InterPro" id="IPR012132">
    <property type="entry name" value="GMC_OxRdtase"/>
</dbReference>
<dbReference type="EMBL" id="CP045201">
    <property type="protein sequence ID" value="QOL80830.1"/>
    <property type="molecule type" value="Genomic_DNA"/>
</dbReference>
<comment type="similarity">
    <text evidence="2">Belongs to the GMC oxidoreductase family.</text>
</comment>
<dbReference type="GO" id="GO:0016614">
    <property type="term" value="F:oxidoreductase activity, acting on CH-OH group of donors"/>
    <property type="evidence" value="ECO:0007669"/>
    <property type="project" value="InterPro"/>
</dbReference>
<accession>A0A7L9WNZ3</accession>
<comment type="cofactor">
    <cofactor evidence="1">
        <name>FAD</name>
        <dbReference type="ChEBI" id="CHEBI:57692"/>
    </cofactor>
</comment>
<dbReference type="InterPro" id="IPR007867">
    <property type="entry name" value="GMC_OxRtase_C"/>
</dbReference>
<keyword evidence="3" id="KW-0285">Flavoprotein</keyword>
<evidence type="ECO:0000313" key="7">
    <source>
        <dbReference type="Proteomes" id="UP000594118"/>
    </source>
</evidence>
<keyword evidence="7" id="KW-1185">Reference proteome</keyword>
<dbReference type="InterPro" id="IPR036188">
    <property type="entry name" value="FAD/NAD-bd_sf"/>
</dbReference>
<evidence type="ECO:0000256" key="4">
    <source>
        <dbReference type="ARBA" id="ARBA00022827"/>
    </source>
</evidence>
<dbReference type="RefSeq" id="WP_193083149.1">
    <property type="nucleotide sequence ID" value="NZ_CP045201.1"/>
</dbReference>
<dbReference type="PANTHER" id="PTHR11552">
    <property type="entry name" value="GLUCOSE-METHANOL-CHOLINE GMC OXIDOREDUCTASE"/>
    <property type="match status" value="1"/>
</dbReference>
<evidence type="ECO:0000256" key="2">
    <source>
        <dbReference type="ARBA" id="ARBA00010790"/>
    </source>
</evidence>
<keyword evidence="4" id="KW-0274">FAD</keyword>
<dbReference type="SUPFAM" id="SSF51905">
    <property type="entry name" value="FAD/NAD(P)-binding domain"/>
    <property type="match status" value="1"/>
</dbReference>
<dbReference type="InterPro" id="IPR000172">
    <property type="entry name" value="GMC_OxRdtase_N"/>
</dbReference>
<dbReference type="KEGG" id="pshq:F3W81_08385"/>
<feature type="domain" description="Glucose-methanol-choline oxidoreductase N-terminal" evidence="5">
    <location>
        <begin position="251"/>
        <end position="265"/>
    </location>
</feature>
<organism evidence="6 7">
    <name type="scientific">Pseudooceanicola spongiae</name>
    <dbReference type="NCBI Taxonomy" id="2613965"/>
    <lineage>
        <taxon>Bacteria</taxon>
        <taxon>Pseudomonadati</taxon>
        <taxon>Pseudomonadota</taxon>
        <taxon>Alphaproteobacteria</taxon>
        <taxon>Rhodobacterales</taxon>
        <taxon>Paracoccaceae</taxon>
        <taxon>Pseudooceanicola</taxon>
    </lineage>
</organism>
<dbReference type="Gene3D" id="3.50.50.60">
    <property type="entry name" value="FAD/NAD(P)-binding domain"/>
    <property type="match status" value="1"/>
</dbReference>
<dbReference type="PROSITE" id="PS00624">
    <property type="entry name" value="GMC_OXRED_2"/>
    <property type="match status" value="1"/>
</dbReference>
<sequence length="530" mass="57339">MYDTIIVGAGSAGCVLANRLSADPARKVLLLEAGGDQPINSRMPSDWVTLFNTDVDWGYHTVAQAGCRGRRIFWPRGKMMGGSGSMNAMIYIRGLPHDFEIWEKEMGCTGWGWDSVLPDFIASEHNANHGNSPLHGQGGTLHVESPGYRHAHEEAWVQAGVAAGYPENPDFNGDSQEGFGFFQFTIKDGIRSGTNRAYLTPVLERENLTVTKNVLITRVLIENGRAVGVEYLQNGRPVQARASGEVVMAAGAIGTPQILMLSGLGAADELRAVQVDPLVDIPEVGKNLQDHINVAFSYYTREHTGIGAWDDAYLAATQKEWDDSGTGPRSVPWVAAGAHVRSRPDIEPDLQLYGAASPHRDYARFLASKAGMTMHSTLQRPESRGEITLRSADPIQHPAIDPKYFTSDPSGNDIRTLVEAIRIQRRIASAGPLAAILGDEMQPSAECQSDEELEQFVRGHCMTLYHPASTCRMGKDAGAVVDSDTFAVNGVEGLYIADASVFPRMISGNLNATVILVAERAAKAIAAKTA</sequence>
<dbReference type="Pfam" id="PF00732">
    <property type="entry name" value="GMC_oxred_N"/>
    <property type="match status" value="1"/>
</dbReference>
<evidence type="ECO:0000256" key="3">
    <source>
        <dbReference type="ARBA" id="ARBA00022630"/>
    </source>
</evidence>
<evidence type="ECO:0000259" key="5">
    <source>
        <dbReference type="PROSITE" id="PS00624"/>
    </source>
</evidence>
<protein>
    <submittedName>
        <fullName evidence="6">Alcohol dehydrogenase</fullName>
    </submittedName>
</protein>
<dbReference type="GO" id="GO:0050660">
    <property type="term" value="F:flavin adenine dinucleotide binding"/>
    <property type="evidence" value="ECO:0007669"/>
    <property type="project" value="InterPro"/>
</dbReference>
<reference evidence="6 7" key="1">
    <citation type="submission" date="2019-10" db="EMBL/GenBank/DDBJ databases">
        <title>Pseudopuniceibacterium sp. HQ09 islated from Antarctica.</title>
        <authorList>
            <person name="Liao L."/>
            <person name="Su S."/>
            <person name="Chen B."/>
            <person name="Yu Y."/>
        </authorList>
    </citation>
    <scope>NUCLEOTIDE SEQUENCE [LARGE SCALE GENOMIC DNA]</scope>
    <source>
        <strain evidence="6 7">HQ09</strain>
    </source>
</reference>
<dbReference type="PANTHER" id="PTHR11552:SF147">
    <property type="entry name" value="CHOLINE DEHYDROGENASE, MITOCHONDRIAL"/>
    <property type="match status" value="1"/>
</dbReference>
<dbReference type="AlphaFoldDB" id="A0A7L9WNZ3"/>
<dbReference type="PIRSF" id="PIRSF000137">
    <property type="entry name" value="Alcohol_oxidase"/>
    <property type="match status" value="1"/>
</dbReference>
<dbReference type="Proteomes" id="UP000594118">
    <property type="component" value="Chromosome"/>
</dbReference>
<evidence type="ECO:0000313" key="6">
    <source>
        <dbReference type="EMBL" id="QOL80830.1"/>
    </source>
</evidence>
<gene>
    <name evidence="6" type="ORF">F3W81_08385</name>
</gene>